<dbReference type="Pfam" id="PF17899">
    <property type="entry name" value="Peptidase_M61_N"/>
    <property type="match status" value="1"/>
</dbReference>
<dbReference type="EMBL" id="CP002831">
    <property type="protein sequence ID" value="AFC23854.1"/>
    <property type="molecule type" value="Genomic_DNA"/>
</dbReference>
<dbReference type="STRING" id="984262.SGRA_1119"/>
<dbReference type="AlphaFoldDB" id="H6L3X2"/>
<name>H6L3X2_SAPGL</name>
<dbReference type="InterPro" id="IPR027268">
    <property type="entry name" value="Peptidase_M4/M1_CTD_sf"/>
</dbReference>
<gene>
    <name evidence="4" type="ordered locus">SGRA_1119</name>
</gene>
<evidence type="ECO:0000259" key="2">
    <source>
        <dbReference type="Pfam" id="PF05299"/>
    </source>
</evidence>
<evidence type="ECO:0000313" key="5">
    <source>
        <dbReference type="Proteomes" id="UP000007519"/>
    </source>
</evidence>
<dbReference type="InterPro" id="IPR036034">
    <property type="entry name" value="PDZ_sf"/>
</dbReference>
<dbReference type="Pfam" id="PF05299">
    <property type="entry name" value="Peptidase_M61"/>
    <property type="match status" value="1"/>
</dbReference>
<feature type="signal peptide" evidence="1">
    <location>
        <begin position="1"/>
        <end position="19"/>
    </location>
</feature>
<dbReference type="eggNOG" id="COG3975">
    <property type="taxonomic scope" value="Bacteria"/>
</dbReference>
<evidence type="ECO:0000256" key="1">
    <source>
        <dbReference type="SAM" id="SignalP"/>
    </source>
</evidence>
<keyword evidence="4" id="KW-0645">Protease</keyword>
<organism evidence="4 5">
    <name type="scientific">Saprospira grandis (strain Lewin)</name>
    <dbReference type="NCBI Taxonomy" id="984262"/>
    <lineage>
        <taxon>Bacteria</taxon>
        <taxon>Pseudomonadati</taxon>
        <taxon>Bacteroidota</taxon>
        <taxon>Saprospiria</taxon>
        <taxon>Saprospirales</taxon>
        <taxon>Saprospiraceae</taxon>
        <taxon>Saprospira</taxon>
    </lineage>
</organism>
<keyword evidence="4" id="KW-0031">Aminopeptidase</keyword>
<dbReference type="GO" id="GO:0004177">
    <property type="term" value="F:aminopeptidase activity"/>
    <property type="evidence" value="ECO:0007669"/>
    <property type="project" value="UniProtKB-KW"/>
</dbReference>
<feature type="domain" description="Peptidase M61 catalytic" evidence="2">
    <location>
        <begin position="298"/>
        <end position="404"/>
    </location>
</feature>
<dbReference type="OrthoDB" id="9778516at2"/>
<dbReference type="KEGG" id="sgn:SGRA_1119"/>
<keyword evidence="5" id="KW-1185">Reference proteome</keyword>
<sequence length="623" mass="72202">MNKLFTALLLFFGSLGLMAQDDDIYKYEVDLNEVIADQVKVSLQVPSSVPKDEVTFYFPRIIPGTYEIHDYGQFINNLEAFDSRGKKLKVNRIDKNTWKIKKAKRLEKITYLVEDVWDAKLKEPLFEPACTNFEAGKVFFINNNGLFGFFEDKEKLKFELTFNRPNDFYASTSLRRTGGDFDTDVFRASDYGDLVDAPILYSNPDTVNFKLGYGDIQISVYSPNKKATAKDIADKIRPMLEAQNKYLGNMLPVDRYHFLIYLSPNGYPSGSIGALEHPRSSMFCLAEEKVDRIGELVVNIASHEFFHIVTPLYIQSEEIYNFNYMNPKMSKHLWLYEGVVEYMAHHMQCRYGLKTQEEFMDKLCEKVQTSTRYKAGIPLAEMSKKCLEKGFNSQYNNIYYKGALTAMCLDLELIRLSEGQYDLTMLLRDLSAYYGQDNPFQDVELYDKIIEITGFPQLQKFFDKYVEGTEMLDYNKFLEPYGVEYLKEAPVLEMSPLGGLENGALRTDTLGRFYMAKAEKLDEFGSKYMGLKNGDVILSWNDKSFTPKTASAILFTYMQGLKVGDPLEIRILRPDGEGNYKEMTLETEIAKIKMMKKHVFKIKEKMTEEQEKRFKRWLEPQIR</sequence>
<dbReference type="HOGENOM" id="CLU_022755_1_0_10"/>
<keyword evidence="1" id="KW-0732">Signal</keyword>
<dbReference type="Gene3D" id="1.10.390.10">
    <property type="entry name" value="Neutral Protease Domain 2"/>
    <property type="match status" value="1"/>
</dbReference>
<dbReference type="InterPro" id="IPR040756">
    <property type="entry name" value="Peptidase_M61_N"/>
</dbReference>
<keyword evidence="4" id="KW-0378">Hydrolase</keyword>
<proteinExistence type="predicted"/>
<evidence type="ECO:0000313" key="4">
    <source>
        <dbReference type="EMBL" id="AFC23854.1"/>
    </source>
</evidence>
<evidence type="ECO:0000259" key="3">
    <source>
        <dbReference type="Pfam" id="PF17899"/>
    </source>
</evidence>
<dbReference type="Gene3D" id="2.30.42.10">
    <property type="match status" value="1"/>
</dbReference>
<reference evidence="4 5" key="1">
    <citation type="journal article" date="2012" name="Stand. Genomic Sci.">
        <title>Complete genome sequencing and analysis of Saprospira grandis str. Lewin, a predatory marine bacterium.</title>
        <authorList>
            <person name="Saw J.H."/>
            <person name="Yuryev A."/>
            <person name="Kanbe M."/>
            <person name="Hou S."/>
            <person name="Young A.G."/>
            <person name="Aizawa S."/>
            <person name="Alam M."/>
        </authorList>
    </citation>
    <scope>NUCLEOTIDE SEQUENCE [LARGE SCALE GENOMIC DNA]</scope>
    <source>
        <strain evidence="4 5">Lewin</strain>
    </source>
</reference>
<dbReference type="SUPFAM" id="SSF55486">
    <property type="entry name" value="Metalloproteases ('zincins'), catalytic domain"/>
    <property type="match status" value="1"/>
</dbReference>
<dbReference type="SUPFAM" id="SSF50156">
    <property type="entry name" value="PDZ domain-like"/>
    <property type="match status" value="1"/>
</dbReference>
<dbReference type="Proteomes" id="UP000007519">
    <property type="component" value="Chromosome"/>
</dbReference>
<feature type="domain" description="Peptidase M61 N-terminal" evidence="3">
    <location>
        <begin position="26"/>
        <end position="203"/>
    </location>
</feature>
<protein>
    <submittedName>
        <fullName evidence="4">M61 family glycyl aminopeptidase</fullName>
    </submittedName>
</protein>
<dbReference type="Gene3D" id="2.60.40.3650">
    <property type="match status" value="1"/>
</dbReference>
<dbReference type="RefSeq" id="WP_015691502.1">
    <property type="nucleotide sequence ID" value="NC_016940.1"/>
</dbReference>
<feature type="chain" id="PRO_5003604026" evidence="1">
    <location>
        <begin position="20"/>
        <end position="623"/>
    </location>
</feature>
<accession>H6L3X2</accession>
<dbReference type="InterPro" id="IPR007963">
    <property type="entry name" value="Peptidase_M61_catalytic"/>
</dbReference>